<reference evidence="9 10" key="1">
    <citation type="submission" date="2017-08" db="EMBL/GenBank/DDBJ databases">
        <title>Virgibacillus indicus sp. nov. and Virgibacillus profoundi sp. nov, two moderately halophilic bacteria isolated from marine sediment by using the Microfluidic Streak Plate.</title>
        <authorList>
            <person name="Xu B."/>
            <person name="Hu B."/>
            <person name="Wang J."/>
            <person name="Zhu Y."/>
            <person name="Huang L."/>
            <person name="Du W."/>
            <person name="Huang Y."/>
        </authorList>
    </citation>
    <scope>NUCLEOTIDE SEQUENCE [LARGE SCALE GENOMIC DNA]</scope>
    <source>
        <strain evidence="9 10">IO3-P2-C2</strain>
    </source>
</reference>
<proteinExistence type="inferred from homology"/>
<dbReference type="GO" id="GO:0005524">
    <property type="term" value="F:ATP binding"/>
    <property type="evidence" value="ECO:0007669"/>
    <property type="project" value="UniProtKB-KW"/>
</dbReference>
<evidence type="ECO:0000256" key="5">
    <source>
        <dbReference type="ARBA" id="ARBA00022741"/>
    </source>
</evidence>
<keyword evidence="10" id="KW-1185">Reference proteome</keyword>
<dbReference type="PROSITE" id="PS01125">
    <property type="entry name" value="ROK"/>
    <property type="match status" value="1"/>
</dbReference>
<dbReference type="Pfam" id="PF00480">
    <property type="entry name" value="ROK"/>
    <property type="match status" value="1"/>
</dbReference>
<sequence length="323" mass="34030">MNKRIIGIDVGGTTVKIGLLSYKGKILEKWEIPTNIDHHGVSISDDIWNSISDKLKQLNIGVESIMGIGVGAPGFFDGDTGFIFEAVNIGWKNYGLADDLKSKSGLPVFAENDANIAVLGENWLGAGNNAKNMIAITLGTGVGGGIIANGEILNGENGMAGEIGHTTIDPNGYDCNCGRKGCLETIVSATGIVRQAMETIDKDKSSMLASHYEKKGSITAKDVFEFAEAGDPASKAIVKNTADIIGLFIANMGVVVNPEKVLIGGGVSKAGDQLLSQIQSAFEKYALPRVSEVCQLEIAELGNDAGIIGGAFLVKQRLENIKF</sequence>
<evidence type="ECO:0000313" key="10">
    <source>
        <dbReference type="Proteomes" id="UP000216498"/>
    </source>
</evidence>
<dbReference type="PANTHER" id="PTHR18964">
    <property type="entry name" value="ROK (REPRESSOR, ORF, KINASE) FAMILY"/>
    <property type="match status" value="1"/>
</dbReference>
<dbReference type="OrthoDB" id="9810372at2"/>
<evidence type="ECO:0000256" key="2">
    <source>
        <dbReference type="ARBA" id="ARBA00012323"/>
    </source>
</evidence>
<dbReference type="GO" id="GO:0006096">
    <property type="term" value="P:glycolytic process"/>
    <property type="evidence" value="ECO:0007669"/>
    <property type="project" value="InterPro"/>
</dbReference>
<gene>
    <name evidence="9" type="ORF">CIL03_02210</name>
</gene>
<dbReference type="Proteomes" id="UP000216498">
    <property type="component" value="Unassembled WGS sequence"/>
</dbReference>
<evidence type="ECO:0000256" key="3">
    <source>
        <dbReference type="ARBA" id="ARBA00014701"/>
    </source>
</evidence>
<keyword evidence="7" id="KW-0067">ATP-binding</keyword>
<dbReference type="EMBL" id="NPMS01000001">
    <property type="protein sequence ID" value="OZU89970.1"/>
    <property type="molecule type" value="Genomic_DNA"/>
</dbReference>
<dbReference type="AlphaFoldDB" id="A0A265ND40"/>
<organism evidence="9 10">
    <name type="scientific">Virgibacillus indicus</name>
    <dbReference type="NCBI Taxonomy" id="2024554"/>
    <lineage>
        <taxon>Bacteria</taxon>
        <taxon>Bacillati</taxon>
        <taxon>Bacillota</taxon>
        <taxon>Bacilli</taxon>
        <taxon>Bacillales</taxon>
        <taxon>Bacillaceae</taxon>
        <taxon>Virgibacillus</taxon>
    </lineage>
</organism>
<evidence type="ECO:0000256" key="7">
    <source>
        <dbReference type="ARBA" id="ARBA00022840"/>
    </source>
</evidence>
<evidence type="ECO:0000313" key="9">
    <source>
        <dbReference type="EMBL" id="OZU89970.1"/>
    </source>
</evidence>
<dbReference type="InterPro" id="IPR049874">
    <property type="entry name" value="ROK_cs"/>
</dbReference>
<dbReference type="InterPro" id="IPR000600">
    <property type="entry name" value="ROK"/>
</dbReference>
<dbReference type="InterPro" id="IPR043129">
    <property type="entry name" value="ATPase_NBD"/>
</dbReference>
<dbReference type="EC" id="2.7.1.2" evidence="2"/>
<dbReference type="InterPro" id="IPR004654">
    <property type="entry name" value="ROK_glcA"/>
</dbReference>
<dbReference type="SUPFAM" id="SSF53067">
    <property type="entry name" value="Actin-like ATPase domain"/>
    <property type="match status" value="1"/>
</dbReference>
<dbReference type="GO" id="GO:0005737">
    <property type="term" value="C:cytoplasm"/>
    <property type="evidence" value="ECO:0007669"/>
    <property type="project" value="InterPro"/>
</dbReference>
<evidence type="ECO:0000256" key="1">
    <source>
        <dbReference type="ARBA" id="ARBA00006479"/>
    </source>
</evidence>
<evidence type="ECO:0000256" key="4">
    <source>
        <dbReference type="ARBA" id="ARBA00022679"/>
    </source>
</evidence>
<dbReference type="GO" id="GO:0004340">
    <property type="term" value="F:glucokinase activity"/>
    <property type="evidence" value="ECO:0007669"/>
    <property type="project" value="UniProtKB-EC"/>
</dbReference>
<keyword evidence="5" id="KW-0547">Nucleotide-binding</keyword>
<evidence type="ECO:0000256" key="6">
    <source>
        <dbReference type="ARBA" id="ARBA00022777"/>
    </source>
</evidence>
<dbReference type="Gene3D" id="3.30.420.40">
    <property type="match status" value="2"/>
</dbReference>
<evidence type="ECO:0000256" key="8">
    <source>
        <dbReference type="ARBA" id="ARBA00032386"/>
    </source>
</evidence>
<accession>A0A265ND40</accession>
<keyword evidence="4" id="KW-0808">Transferase</keyword>
<dbReference type="PANTHER" id="PTHR18964:SF149">
    <property type="entry name" value="BIFUNCTIONAL UDP-N-ACETYLGLUCOSAMINE 2-EPIMERASE_N-ACETYLMANNOSAMINE KINASE"/>
    <property type="match status" value="1"/>
</dbReference>
<dbReference type="NCBIfam" id="TIGR00744">
    <property type="entry name" value="ROK_glcA_fam"/>
    <property type="match status" value="1"/>
</dbReference>
<comment type="similarity">
    <text evidence="1">Belongs to the ROK (NagC/XylR) family.</text>
</comment>
<dbReference type="RefSeq" id="WP_094883569.1">
    <property type="nucleotide sequence ID" value="NZ_NPMS01000001.1"/>
</dbReference>
<name>A0A265ND40_9BACI</name>
<protein>
    <recommendedName>
        <fullName evidence="3">Glucokinase</fullName>
        <ecNumber evidence="2">2.7.1.2</ecNumber>
    </recommendedName>
    <alternativeName>
        <fullName evidence="8">Glucose kinase</fullName>
    </alternativeName>
</protein>
<comment type="caution">
    <text evidence="9">The sequence shown here is derived from an EMBL/GenBank/DDBJ whole genome shotgun (WGS) entry which is preliminary data.</text>
</comment>
<keyword evidence="6 9" id="KW-0418">Kinase</keyword>